<dbReference type="Pfam" id="PF02358">
    <property type="entry name" value="Trehalose_PPase"/>
    <property type="match status" value="1"/>
</dbReference>
<dbReference type="InterPro" id="IPR003337">
    <property type="entry name" value="Trehalose_PPase"/>
</dbReference>
<dbReference type="PANTHER" id="PTHR43768">
    <property type="entry name" value="TREHALOSE 6-PHOSPHATE PHOSPHATASE"/>
    <property type="match status" value="1"/>
</dbReference>
<dbReference type="EC" id="3.1.3.12" evidence="4"/>
<gene>
    <name evidence="5" type="primary">otsB</name>
    <name evidence="5" type="ORF">SMD31_02995</name>
</gene>
<dbReference type="InterPro" id="IPR023214">
    <property type="entry name" value="HAD_sf"/>
</dbReference>
<dbReference type="NCBIfam" id="TIGR01484">
    <property type="entry name" value="HAD-SF-IIB"/>
    <property type="match status" value="1"/>
</dbReference>
<dbReference type="PANTHER" id="PTHR43768:SF3">
    <property type="entry name" value="TREHALOSE 6-PHOSPHATE PHOSPHATASE"/>
    <property type="match status" value="1"/>
</dbReference>
<dbReference type="Gene3D" id="3.40.50.1000">
    <property type="entry name" value="HAD superfamily/HAD-like"/>
    <property type="match status" value="1"/>
</dbReference>
<dbReference type="Proteomes" id="UP001271769">
    <property type="component" value="Unassembled WGS sequence"/>
</dbReference>
<comment type="cofactor">
    <cofactor evidence="4">
        <name>Mg(2+)</name>
        <dbReference type="ChEBI" id="CHEBI:18420"/>
    </cofactor>
</comment>
<dbReference type="InterPro" id="IPR044651">
    <property type="entry name" value="OTSB-like"/>
</dbReference>
<evidence type="ECO:0000256" key="2">
    <source>
        <dbReference type="ARBA" id="ARBA00008770"/>
    </source>
</evidence>
<organism evidence="5 6">
    <name type="scientific">Dongia rigui</name>
    <dbReference type="NCBI Taxonomy" id="940149"/>
    <lineage>
        <taxon>Bacteria</taxon>
        <taxon>Pseudomonadati</taxon>
        <taxon>Pseudomonadota</taxon>
        <taxon>Alphaproteobacteria</taxon>
        <taxon>Rhodospirillales</taxon>
        <taxon>Dongiaceae</taxon>
        <taxon>Dongia</taxon>
    </lineage>
</organism>
<evidence type="ECO:0000313" key="6">
    <source>
        <dbReference type="Proteomes" id="UP001271769"/>
    </source>
</evidence>
<evidence type="ECO:0000256" key="4">
    <source>
        <dbReference type="RuleBase" id="RU361117"/>
    </source>
</evidence>
<evidence type="ECO:0000256" key="3">
    <source>
        <dbReference type="ARBA" id="ARBA00022801"/>
    </source>
</evidence>
<keyword evidence="6" id="KW-1185">Reference proteome</keyword>
<dbReference type="EMBL" id="JAXCLX010000001">
    <property type="protein sequence ID" value="MDY0870867.1"/>
    <property type="molecule type" value="Genomic_DNA"/>
</dbReference>
<reference evidence="5 6" key="1">
    <citation type="journal article" date="2013" name="Antonie Van Leeuwenhoek">
        <title>Dongia rigui sp. nov., isolated from freshwater of a large wetland in Korea.</title>
        <authorList>
            <person name="Baik K.S."/>
            <person name="Hwang Y.M."/>
            <person name="Choi J.S."/>
            <person name="Kwon J."/>
            <person name="Seong C.N."/>
        </authorList>
    </citation>
    <scope>NUCLEOTIDE SEQUENCE [LARGE SCALE GENOMIC DNA]</scope>
    <source>
        <strain evidence="5 6">04SU4-P</strain>
    </source>
</reference>
<comment type="catalytic activity">
    <reaction evidence="4">
        <text>alpha,alpha-trehalose 6-phosphate + H2O = alpha,alpha-trehalose + phosphate</text>
        <dbReference type="Rhea" id="RHEA:23420"/>
        <dbReference type="ChEBI" id="CHEBI:15377"/>
        <dbReference type="ChEBI" id="CHEBI:16551"/>
        <dbReference type="ChEBI" id="CHEBI:43474"/>
        <dbReference type="ChEBI" id="CHEBI:58429"/>
        <dbReference type="EC" id="3.1.3.12"/>
    </reaction>
</comment>
<dbReference type="Gene3D" id="3.30.70.1020">
    <property type="entry name" value="Trehalose-6-phosphate phosphatase related protein, domain 2"/>
    <property type="match status" value="1"/>
</dbReference>
<accession>A0ABU5DU98</accession>
<dbReference type="NCBIfam" id="TIGR00685">
    <property type="entry name" value="T6PP"/>
    <property type="match status" value="1"/>
</dbReference>
<evidence type="ECO:0000313" key="5">
    <source>
        <dbReference type="EMBL" id="MDY0870867.1"/>
    </source>
</evidence>
<name>A0ABU5DU98_9PROT</name>
<comment type="similarity">
    <text evidence="2 4">Belongs to the trehalose phosphatase family.</text>
</comment>
<dbReference type="SUPFAM" id="SSF56784">
    <property type="entry name" value="HAD-like"/>
    <property type="match status" value="1"/>
</dbReference>
<comment type="caution">
    <text evidence="5">The sequence shown here is derived from an EMBL/GenBank/DDBJ whole genome shotgun (WGS) entry which is preliminary data.</text>
</comment>
<sequence>MMLQRSHIAPPRPDILEKGAWALFLDLDGTLLDIAASPESVLVPKHLVEVLATLRNQLGGALAILSGRSLRTIDRLLHPLLISAAGEHGAVLRLPQGDVLEADASTMVPSHWRQMIHRAAEAWPGVLVEEKSHGLALHYRANPAFSVPVTALLEQFVESDPHFDILPALMARELRHRSINKGAALRRLMDNQTFRGRLPLFIGDDVTDEDAIAAAEQMGGIGLRVADAFAGEPARVRAWLSDLAAIDAPLAQQTARS</sequence>
<dbReference type="InterPro" id="IPR036412">
    <property type="entry name" value="HAD-like_sf"/>
</dbReference>
<keyword evidence="3 4" id="KW-0378">Hydrolase</keyword>
<keyword evidence="4" id="KW-0479">Metal-binding</keyword>
<evidence type="ECO:0000256" key="1">
    <source>
        <dbReference type="ARBA" id="ARBA00005199"/>
    </source>
</evidence>
<comment type="pathway">
    <text evidence="1 4">Glycan biosynthesis; trehalose biosynthesis.</text>
</comment>
<keyword evidence="4" id="KW-0460">Magnesium</keyword>
<comment type="function">
    <text evidence="4">Removes the phosphate from trehalose 6-phosphate to produce free trehalose.</text>
</comment>
<protein>
    <recommendedName>
        <fullName evidence="4">Trehalose 6-phosphate phosphatase</fullName>
        <ecNumber evidence="4">3.1.3.12</ecNumber>
    </recommendedName>
</protein>
<proteinExistence type="inferred from homology"/>
<dbReference type="GO" id="GO:0004805">
    <property type="term" value="F:trehalose-phosphatase activity"/>
    <property type="evidence" value="ECO:0007669"/>
    <property type="project" value="UniProtKB-EC"/>
</dbReference>
<dbReference type="InterPro" id="IPR006379">
    <property type="entry name" value="HAD-SF_hydro_IIB"/>
</dbReference>
<dbReference type="RefSeq" id="WP_320499232.1">
    <property type="nucleotide sequence ID" value="NZ_JAXCLX010000001.1"/>
</dbReference>